<feature type="transmembrane region" description="Helical" evidence="8">
    <location>
        <begin position="338"/>
        <end position="358"/>
    </location>
</feature>
<comment type="caution">
    <text evidence="10">The sequence shown here is derived from an EMBL/GenBank/DDBJ whole genome shotgun (WGS) entry which is preliminary data.</text>
</comment>
<feature type="transmembrane region" description="Helical" evidence="8">
    <location>
        <begin position="282"/>
        <end position="307"/>
    </location>
</feature>
<keyword evidence="5 8" id="KW-0812">Transmembrane</keyword>
<evidence type="ECO:0000313" key="11">
    <source>
        <dbReference type="Proteomes" id="UP000585681"/>
    </source>
</evidence>
<evidence type="ECO:0000256" key="3">
    <source>
        <dbReference type="ARBA" id="ARBA00022676"/>
    </source>
</evidence>
<feature type="transmembrane region" description="Helical" evidence="8">
    <location>
        <begin position="152"/>
        <end position="168"/>
    </location>
</feature>
<name>A0A840C8C6_9RHOB</name>
<reference evidence="10" key="1">
    <citation type="submission" date="2020-08" db="EMBL/GenBank/DDBJ databases">
        <title>Genomic Encyclopedia of Type Strains, Phase IV (KMG-IV): sequencing the most valuable type-strain genomes for metagenomic binning, comparative biology and taxonomic classification.</title>
        <authorList>
            <person name="Goeker M."/>
        </authorList>
    </citation>
    <scope>NUCLEOTIDE SEQUENCE [LARGE SCALE GENOMIC DNA]</scope>
    <source>
        <strain evidence="10">DSM 105040</strain>
    </source>
</reference>
<dbReference type="InterPro" id="IPR038731">
    <property type="entry name" value="RgtA/B/C-like"/>
</dbReference>
<feature type="transmembrane region" description="Helical" evidence="8">
    <location>
        <begin position="83"/>
        <end position="115"/>
    </location>
</feature>
<feature type="transmembrane region" description="Helical" evidence="8">
    <location>
        <begin position="174"/>
        <end position="191"/>
    </location>
</feature>
<protein>
    <submittedName>
        <fullName evidence="10">4-amino-4-deoxy-L-arabinose transferase-like glycosyltransferase</fullName>
    </submittedName>
</protein>
<keyword evidence="7 8" id="KW-0472">Membrane</keyword>
<keyword evidence="3" id="KW-0328">Glycosyltransferase</keyword>
<comment type="subcellular location">
    <subcellularLocation>
        <location evidence="1">Cell membrane</location>
        <topology evidence="1">Multi-pass membrane protein</topology>
    </subcellularLocation>
</comment>
<evidence type="ECO:0000256" key="4">
    <source>
        <dbReference type="ARBA" id="ARBA00022679"/>
    </source>
</evidence>
<keyword evidence="2" id="KW-1003">Cell membrane</keyword>
<accession>A0A840C8C6</accession>
<dbReference type="GO" id="GO:0009103">
    <property type="term" value="P:lipopolysaccharide biosynthetic process"/>
    <property type="evidence" value="ECO:0007669"/>
    <property type="project" value="UniProtKB-ARBA"/>
</dbReference>
<organism evidence="10 11">
    <name type="scientific">Actibacterium naphthalenivorans</name>
    <dbReference type="NCBI Taxonomy" id="1614693"/>
    <lineage>
        <taxon>Bacteria</taxon>
        <taxon>Pseudomonadati</taxon>
        <taxon>Pseudomonadota</taxon>
        <taxon>Alphaproteobacteria</taxon>
        <taxon>Rhodobacterales</taxon>
        <taxon>Roseobacteraceae</taxon>
        <taxon>Actibacterium</taxon>
    </lineage>
</organism>
<evidence type="ECO:0000313" key="10">
    <source>
        <dbReference type="EMBL" id="MBB4021123.1"/>
    </source>
</evidence>
<evidence type="ECO:0000256" key="6">
    <source>
        <dbReference type="ARBA" id="ARBA00022989"/>
    </source>
</evidence>
<feature type="transmembrane region" description="Helical" evidence="8">
    <location>
        <begin position="12"/>
        <end position="30"/>
    </location>
</feature>
<sequence>MTRAATRQGAMFVAAITAYFALQTVLRLWLGGALETDEAEMMVMTPGLRWGYGPQLPLYNWLQWALFELFGRDLFALSLLKNLLLWATYLFVFIGLRLFVPAGVAAAGALSLYLIPDVAWEAQRATTHSNMLLFTSAITLAAFLWVLKTGRWAAFGALGLAIGLGGLAKYNYWLVPIGLIAAALTLPAFRARVLRPRLLLSLGIAGLVLAGPYGWMLGNPGLAFSSSGKLAMGTAPGLAEQALDGLGQLLAGAAILSVLAVIVGAIVWAVGRGGRAGDPPPVAALLLRAGAVVLVLMAVGVVAAGVGRITPRWLLPLVFLAVPGGAVWLGARMRPRGGVAFAAILAVLALAVLTGLGFDRYKDRARRAVDFMPLPEVLAGVAPQPGTPVVAEFYTAGNLARLRPDWRIAPYLPFAMREFGGGPVLFVLRENTPETLEQGLREAGWDDPGDPQILDQGAFTLIFTTSGEPMKMRYYLVDTPGPGGDD</sequence>
<feature type="transmembrane region" description="Helical" evidence="8">
    <location>
        <begin position="249"/>
        <end position="270"/>
    </location>
</feature>
<keyword evidence="6 8" id="KW-1133">Transmembrane helix</keyword>
<feature type="transmembrane region" description="Helical" evidence="8">
    <location>
        <begin position="313"/>
        <end position="331"/>
    </location>
</feature>
<dbReference type="AlphaFoldDB" id="A0A840C8C6"/>
<gene>
    <name evidence="10" type="ORF">GGR17_000914</name>
</gene>
<evidence type="ECO:0000256" key="2">
    <source>
        <dbReference type="ARBA" id="ARBA00022475"/>
    </source>
</evidence>
<proteinExistence type="predicted"/>
<dbReference type="PANTHER" id="PTHR33908">
    <property type="entry name" value="MANNOSYLTRANSFERASE YKCB-RELATED"/>
    <property type="match status" value="1"/>
</dbReference>
<feature type="transmembrane region" description="Helical" evidence="8">
    <location>
        <begin position="198"/>
        <end position="216"/>
    </location>
</feature>
<dbReference type="EMBL" id="JACIEQ010000001">
    <property type="protein sequence ID" value="MBB4021123.1"/>
    <property type="molecule type" value="Genomic_DNA"/>
</dbReference>
<dbReference type="RefSeq" id="WP_157445496.1">
    <property type="nucleotide sequence ID" value="NZ_JACIEQ010000001.1"/>
</dbReference>
<dbReference type="PANTHER" id="PTHR33908:SF11">
    <property type="entry name" value="MEMBRANE PROTEIN"/>
    <property type="match status" value="1"/>
</dbReference>
<keyword evidence="4 10" id="KW-0808">Transferase</keyword>
<evidence type="ECO:0000256" key="7">
    <source>
        <dbReference type="ARBA" id="ARBA00023136"/>
    </source>
</evidence>
<evidence type="ECO:0000256" key="5">
    <source>
        <dbReference type="ARBA" id="ARBA00022692"/>
    </source>
</evidence>
<keyword evidence="11" id="KW-1185">Reference proteome</keyword>
<dbReference type="Pfam" id="PF13231">
    <property type="entry name" value="PMT_2"/>
    <property type="match status" value="1"/>
</dbReference>
<feature type="transmembrane region" description="Helical" evidence="8">
    <location>
        <begin position="127"/>
        <end position="147"/>
    </location>
</feature>
<dbReference type="Proteomes" id="UP000585681">
    <property type="component" value="Unassembled WGS sequence"/>
</dbReference>
<dbReference type="InterPro" id="IPR050297">
    <property type="entry name" value="LipidA_mod_glycosyltrf_83"/>
</dbReference>
<dbReference type="GO" id="GO:0005886">
    <property type="term" value="C:plasma membrane"/>
    <property type="evidence" value="ECO:0007669"/>
    <property type="project" value="UniProtKB-SubCell"/>
</dbReference>
<dbReference type="GO" id="GO:0016763">
    <property type="term" value="F:pentosyltransferase activity"/>
    <property type="evidence" value="ECO:0007669"/>
    <property type="project" value="TreeGrafter"/>
</dbReference>
<evidence type="ECO:0000259" key="9">
    <source>
        <dbReference type="Pfam" id="PF13231"/>
    </source>
</evidence>
<evidence type="ECO:0000256" key="8">
    <source>
        <dbReference type="SAM" id="Phobius"/>
    </source>
</evidence>
<feature type="domain" description="Glycosyltransferase RgtA/B/C/D-like" evidence="9">
    <location>
        <begin position="57"/>
        <end position="212"/>
    </location>
</feature>
<evidence type="ECO:0000256" key="1">
    <source>
        <dbReference type="ARBA" id="ARBA00004651"/>
    </source>
</evidence>